<dbReference type="AlphaFoldDB" id="A0A1H7AW38"/>
<accession>A0A1H7AW38</accession>
<dbReference type="Proteomes" id="UP000199403">
    <property type="component" value="Unassembled WGS sequence"/>
</dbReference>
<name>A0A1H7AW38_9BACT</name>
<evidence type="ECO:0000313" key="3">
    <source>
        <dbReference type="Proteomes" id="UP000199403"/>
    </source>
</evidence>
<dbReference type="GO" id="GO:0043571">
    <property type="term" value="P:maintenance of CRISPR repeat elements"/>
    <property type="evidence" value="ECO:0007669"/>
    <property type="project" value="InterPro"/>
</dbReference>
<dbReference type="InterPro" id="IPR013421">
    <property type="entry name" value="CRISPR-assoc_prot_Cas5_HALMA"/>
</dbReference>
<sequence>MADNAIVFDIWGKFAHFKKIYVTTSALSYSIPFKTSIYGIVSAILGLENSDNAYLRYFQEGECQIGIQVINPIRLQRININLSPSPGPIKDNRKPTLMEFVTDPHYRIYFQHRDESIMANLKNSLQKKLSVFTPVLGLANCLANFSYIGEEKIKRADGEEVIHTVIPKFELISFDQNYWTENAIHIQEQDMYPLEMNDQREVTKRSTILFDLNGKPIRVVSKNHYKMHLNGNNIGLMLM</sequence>
<dbReference type="RefSeq" id="WP_092177629.1">
    <property type="nucleotide sequence ID" value="NZ_FNZH01000007.1"/>
</dbReference>
<dbReference type="NCBIfam" id="TIGR02592">
    <property type="entry name" value="cas_Cas5h"/>
    <property type="match status" value="1"/>
</dbReference>
<dbReference type="NCBIfam" id="TIGR02593">
    <property type="entry name" value="CRISPR_cas5"/>
    <property type="match status" value="1"/>
</dbReference>
<dbReference type="EMBL" id="FNZH01000007">
    <property type="protein sequence ID" value="SEJ66322.1"/>
    <property type="molecule type" value="Genomic_DNA"/>
</dbReference>
<dbReference type="Gene3D" id="3.30.70.2660">
    <property type="match status" value="1"/>
</dbReference>
<protein>
    <submittedName>
        <fullName evidence="2">CRISPR-associated protein Cas5h</fullName>
    </submittedName>
</protein>
<evidence type="ECO:0000313" key="2">
    <source>
        <dbReference type="EMBL" id="SEJ66322.1"/>
    </source>
</evidence>
<dbReference type="InterPro" id="IPR013422">
    <property type="entry name" value="CRISPR-assoc_prot_Cas5_N"/>
</dbReference>
<dbReference type="OrthoDB" id="1805474at2"/>
<dbReference type="InterPro" id="IPR021124">
    <property type="entry name" value="CRISPR-assoc_prot_Cas5"/>
</dbReference>
<dbReference type="Pfam" id="PF09704">
    <property type="entry name" value="Cas_Cas5d"/>
    <property type="match status" value="1"/>
</dbReference>
<organism evidence="2 3">
    <name type="scientific">Cyclobacterium xiamenense</name>
    <dbReference type="NCBI Taxonomy" id="1297121"/>
    <lineage>
        <taxon>Bacteria</taxon>
        <taxon>Pseudomonadati</taxon>
        <taxon>Bacteroidota</taxon>
        <taxon>Cytophagia</taxon>
        <taxon>Cytophagales</taxon>
        <taxon>Cyclobacteriaceae</taxon>
        <taxon>Cyclobacterium</taxon>
    </lineage>
</organism>
<gene>
    <name evidence="2" type="ORF">SAMN05192553_107155</name>
</gene>
<keyword evidence="1" id="KW-0051">Antiviral defense</keyword>
<reference evidence="3" key="1">
    <citation type="submission" date="2016-10" db="EMBL/GenBank/DDBJ databases">
        <authorList>
            <person name="Varghese N."/>
            <person name="Submissions S."/>
        </authorList>
    </citation>
    <scope>NUCLEOTIDE SEQUENCE [LARGE SCALE GENOMIC DNA]</scope>
    <source>
        <strain evidence="3">IBRC-M 10761</strain>
    </source>
</reference>
<evidence type="ECO:0000256" key="1">
    <source>
        <dbReference type="ARBA" id="ARBA00023118"/>
    </source>
</evidence>
<keyword evidence="3" id="KW-1185">Reference proteome</keyword>
<dbReference type="STRING" id="1416801.SAMN05192553_107155"/>
<proteinExistence type="predicted"/>
<dbReference type="GO" id="GO:0051607">
    <property type="term" value="P:defense response to virus"/>
    <property type="evidence" value="ECO:0007669"/>
    <property type="project" value="UniProtKB-KW"/>
</dbReference>